<feature type="transmembrane region" description="Helical" evidence="6">
    <location>
        <begin position="355"/>
        <end position="375"/>
    </location>
</feature>
<dbReference type="EMBL" id="ADZX01000577">
    <property type="protein sequence ID" value="EFK96079.1"/>
    <property type="molecule type" value="Genomic_DNA"/>
</dbReference>
<feature type="transmembrane region" description="Helical" evidence="6">
    <location>
        <begin position="279"/>
        <end position="305"/>
    </location>
</feature>
<evidence type="ECO:0000256" key="4">
    <source>
        <dbReference type="ARBA" id="ARBA00022989"/>
    </source>
</evidence>
<keyword evidence="4 6" id="KW-1133">Transmembrane helix</keyword>
<dbReference type="GO" id="GO:0005886">
    <property type="term" value="C:plasma membrane"/>
    <property type="evidence" value="ECO:0007669"/>
    <property type="project" value="TreeGrafter"/>
</dbReference>
<dbReference type="InterPro" id="IPR001046">
    <property type="entry name" value="NRAMP_fam"/>
</dbReference>
<dbReference type="PANTHER" id="PTHR11706:SF33">
    <property type="entry name" value="NATURAL RESISTANCE-ASSOCIATED MACROPHAGE PROTEIN 2"/>
    <property type="match status" value="1"/>
</dbReference>
<feature type="transmembrane region" description="Helical" evidence="6">
    <location>
        <begin position="119"/>
        <end position="139"/>
    </location>
</feature>
<keyword evidence="3 6" id="KW-0812">Transmembrane</keyword>
<feature type="transmembrane region" description="Helical" evidence="6">
    <location>
        <begin position="12"/>
        <end position="28"/>
    </location>
</feature>
<accession>D9PK32</accession>
<dbReference type="GO" id="GO:0015086">
    <property type="term" value="F:cadmium ion transmembrane transporter activity"/>
    <property type="evidence" value="ECO:0007669"/>
    <property type="project" value="TreeGrafter"/>
</dbReference>
<dbReference type="AlphaFoldDB" id="D9PK32"/>
<sequence>MKINLKSHWAKLIIFLSVVGPGIITANVDNDAGGITTYSVAGAHYGFSLLWSFIPIIIALIVIQEMSCRMAVVTGKGLADLIRENFGVKVTFFAMVGLIYSNIYNTISEFAGIASSAELLGINKFMLVSFSAFLVWFIIVKASYKTVEKVFLLFCFFYVSYIIAALYTKPDWGHVARQIAHPQITFSKDYLLLLVGVIGTTITPWMQFYQQSTVVEKGIKLRDYKYTKLDVIIGAFVVNIVAFFIMLVCANTLFPHGIRIETAREAAMALRPFAGDYSYLLFAIGLLNASLFAACILPLSTAYCVCEGMGWEVGVNKKFSEAPQFYTLYTMTIVIGAVVVLLPDVKLVPLMISAQIKNGFLLPFVLVFMLLLINNKRLMGNYTNSRLYNFLAVSVVVAMIGLSIVLLVMNFIH</sequence>
<evidence type="ECO:0000256" key="1">
    <source>
        <dbReference type="ARBA" id="ARBA00004141"/>
    </source>
</evidence>
<organism evidence="7">
    <name type="scientific">sediment metagenome</name>
    <dbReference type="NCBI Taxonomy" id="749907"/>
    <lineage>
        <taxon>unclassified sequences</taxon>
        <taxon>metagenomes</taxon>
        <taxon>ecological metagenomes</taxon>
    </lineage>
</organism>
<evidence type="ECO:0000256" key="5">
    <source>
        <dbReference type="ARBA" id="ARBA00023136"/>
    </source>
</evidence>
<reference evidence="7" key="1">
    <citation type="submission" date="2010-07" db="EMBL/GenBank/DDBJ databases">
        <authorList>
            <consortium name="CONSOLIDER consortium CSD2007-00005"/>
            <person name="Guazzaroni M.-E."/>
            <person name="Richter M."/>
            <person name="Garcia-Salamanca A."/>
            <person name="Yarza P."/>
            <person name="Ferrer M."/>
        </authorList>
    </citation>
    <scope>NUCLEOTIDE SEQUENCE</scope>
</reference>
<evidence type="ECO:0000256" key="3">
    <source>
        <dbReference type="ARBA" id="ARBA00022692"/>
    </source>
</evidence>
<evidence type="ECO:0000256" key="6">
    <source>
        <dbReference type="SAM" id="Phobius"/>
    </source>
</evidence>
<dbReference type="GO" id="GO:0005384">
    <property type="term" value="F:manganese ion transmembrane transporter activity"/>
    <property type="evidence" value="ECO:0007669"/>
    <property type="project" value="TreeGrafter"/>
</dbReference>
<evidence type="ECO:0000313" key="7">
    <source>
        <dbReference type="EMBL" id="EFK96079.1"/>
    </source>
</evidence>
<keyword evidence="5 6" id="KW-0472">Membrane</keyword>
<keyword evidence="2" id="KW-0813">Transport</keyword>
<gene>
    <name evidence="7" type="ORF">LDC_1897</name>
</gene>
<reference evidence="7" key="2">
    <citation type="journal article" date="2011" name="Microb. Ecol.">
        <title>Taxonomic and Functional Metagenomic Profiling of the Microbial Community in the Anoxic Sediment of a Sub-saline Shallow Lake (Laguna de Carrizo, Central Spain).</title>
        <authorList>
            <person name="Ferrer M."/>
            <person name="Guazzaroni M.E."/>
            <person name="Richter M."/>
            <person name="Garcia-Salamanca A."/>
            <person name="Yarza P."/>
            <person name="Suarez-Suarez A."/>
            <person name="Solano J."/>
            <person name="Alcaide M."/>
            <person name="van Dillewijn P."/>
            <person name="Molina-Henares M.A."/>
            <person name="Lopez-Cortes N."/>
            <person name="Al-Ramahi Y."/>
            <person name="Guerrero C."/>
            <person name="Acosta A."/>
            <person name="de Eugenio L.I."/>
            <person name="Martinez V."/>
            <person name="Marques S."/>
            <person name="Rojo F."/>
            <person name="Santero E."/>
            <person name="Genilloud O."/>
            <person name="Perez-Perez J."/>
            <person name="Rossello-Mora R."/>
            <person name="Ramos J.L."/>
        </authorList>
    </citation>
    <scope>NUCLEOTIDE SEQUENCE</scope>
</reference>
<feature type="transmembrane region" description="Helical" evidence="6">
    <location>
        <begin position="48"/>
        <end position="66"/>
    </location>
</feature>
<dbReference type="GO" id="GO:0034755">
    <property type="term" value="P:iron ion transmembrane transport"/>
    <property type="evidence" value="ECO:0007669"/>
    <property type="project" value="TreeGrafter"/>
</dbReference>
<dbReference type="PANTHER" id="PTHR11706">
    <property type="entry name" value="SOLUTE CARRIER PROTEIN FAMILY 11 MEMBER"/>
    <property type="match status" value="1"/>
</dbReference>
<comment type="caution">
    <text evidence="7">The sequence shown here is derived from an EMBL/GenBank/DDBJ whole genome shotgun (WGS) entry which is preliminary data.</text>
</comment>
<comment type="subcellular location">
    <subcellularLocation>
        <location evidence="1">Membrane</location>
        <topology evidence="1">Multi-pass membrane protein</topology>
    </subcellularLocation>
</comment>
<feature type="transmembrane region" description="Helical" evidence="6">
    <location>
        <begin position="326"/>
        <end position="343"/>
    </location>
</feature>
<protein>
    <submittedName>
        <fullName evidence="7">Metal ion transport protein</fullName>
    </submittedName>
</protein>
<name>D9PK32_9ZZZZ</name>
<dbReference type="NCBIfam" id="NF037982">
    <property type="entry name" value="Nramp_1"/>
    <property type="match status" value="1"/>
</dbReference>
<proteinExistence type="predicted"/>
<feature type="transmembrane region" description="Helical" evidence="6">
    <location>
        <begin position="387"/>
        <end position="412"/>
    </location>
</feature>
<feature type="transmembrane region" description="Helical" evidence="6">
    <location>
        <begin position="229"/>
        <end position="254"/>
    </location>
</feature>
<evidence type="ECO:0000256" key="2">
    <source>
        <dbReference type="ARBA" id="ARBA00022448"/>
    </source>
</evidence>
<feature type="transmembrane region" description="Helical" evidence="6">
    <location>
        <begin position="151"/>
        <end position="170"/>
    </location>
</feature>
<feature type="transmembrane region" description="Helical" evidence="6">
    <location>
        <begin position="86"/>
        <end position="107"/>
    </location>
</feature>
<dbReference type="Pfam" id="PF01566">
    <property type="entry name" value="Nramp"/>
    <property type="match status" value="1"/>
</dbReference>
<feature type="transmembrane region" description="Helical" evidence="6">
    <location>
        <begin position="190"/>
        <end position="208"/>
    </location>
</feature>